<name>A0ABU0S9B1_9HYPH</name>
<reference evidence="2 3" key="1">
    <citation type="submission" date="2023-07" db="EMBL/GenBank/DDBJ databases">
        <title>Comparative genomics of wheat-associated soil bacteria to identify genetic determinants of phenazine resistance.</title>
        <authorList>
            <person name="Mouncey N."/>
        </authorList>
    </citation>
    <scope>NUCLEOTIDE SEQUENCE [LARGE SCALE GENOMIC DNA]</scope>
    <source>
        <strain evidence="2 3">W4I11</strain>
    </source>
</reference>
<evidence type="ECO:0000313" key="2">
    <source>
        <dbReference type="EMBL" id="MDQ0997342.1"/>
    </source>
</evidence>
<dbReference type="Gene3D" id="3.30.200.20">
    <property type="entry name" value="Phosphorylase Kinase, domain 1"/>
    <property type="match status" value="1"/>
</dbReference>
<dbReference type="Proteomes" id="UP001237780">
    <property type="component" value="Unassembled WGS sequence"/>
</dbReference>
<sequence length="304" mass="33902">MHSMKSVTSLADNRLAESRIAALPLWKGDISIALLKGGISNESYVVEDDTGKYVVRFGTDYPFHHVFRAREAMTAQAAHRAGFAPELFHAEDGIMVTAFLGAKTWNADDVRANIPRIAQLIRQFHTSMPEYIQGPGFMFWAFHVIRDYARTLEAGKSRFVSQLPSYLEIAEEMEAVQKPLPIIFSHNDLLPANILDDGERLWLIDFEYAGFSTAMFDLAGLASNAGLDGEESNALLEAYFSGPPDPELQRSHAAMQCASLLREAMWSMVSELHLSAPGVDYAAYTAENLLRLDQALERYRTSYG</sequence>
<dbReference type="Gene3D" id="3.90.1200.10">
    <property type="match status" value="1"/>
</dbReference>
<dbReference type="PANTHER" id="PTHR22603">
    <property type="entry name" value="CHOLINE/ETHANOALAMINE KINASE"/>
    <property type="match status" value="1"/>
</dbReference>
<dbReference type="InterPro" id="IPR002575">
    <property type="entry name" value="Aminoglycoside_PTrfase"/>
</dbReference>
<feature type="domain" description="Aminoglycoside phosphotransferase" evidence="1">
    <location>
        <begin position="32"/>
        <end position="242"/>
    </location>
</feature>
<dbReference type="EMBL" id="JAUSZT010000003">
    <property type="protein sequence ID" value="MDQ0997342.1"/>
    <property type="molecule type" value="Genomic_DNA"/>
</dbReference>
<dbReference type="CDD" id="cd05151">
    <property type="entry name" value="ChoK-like"/>
    <property type="match status" value="1"/>
</dbReference>
<evidence type="ECO:0000259" key="1">
    <source>
        <dbReference type="Pfam" id="PF01636"/>
    </source>
</evidence>
<dbReference type="InterPro" id="IPR011009">
    <property type="entry name" value="Kinase-like_dom_sf"/>
</dbReference>
<keyword evidence="3" id="KW-1185">Reference proteome</keyword>
<organism evidence="2 3">
    <name type="scientific">Phyllobacterium ifriqiyense</name>
    <dbReference type="NCBI Taxonomy" id="314238"/>
    <lineage>
        <taxon>Bacteria</taxon>
        <taxon>Pseudomonadati</taxon>
        <taxon>Pseudomonadota</taxon>
        <taxon>Alphaproteobacteria</taxon>
        <taxon>Hyphomicrobiales</taxon>
        <taxon>Phyllobacteriaceae</taxon>
        <taxon>Phyllobacterium</taxon>
    </lineage>
</organism>
<accession>A0ABU0S9B1</accession>
<dbReference type="SUPFAM" id="SSF56112">
    <property type="entry name" value="Protein kinase-like (PK-like)"/>
    <property type="match status" value="1"/>
</dbReference>
<comment type="caution">
    <text evidence="2">The sequence shown here is derived from an EMBL/GenBank/DDBJ whole genome shotgun (WGS) entry which is preliminary data.</text>
</comment>
<dbReference type="PANTHER" id="PTHR22603:SF66">
    <property type="entry name" value="ETHANOLAMINE KINASE"/>
    <property type="match status" value="1"/>
</dbReference>
<protein>
    <submittedName>
        <fullName evidence="2">Thiamine kinase-like enzyme</fullName>
    </submittedName>
</protein>
<gene>
    <name evidence="2" type="ORF">QFZ34_002524</name>
</gene>
<dbReference type="Pfam" id="PF01636">
    <property type="entry name" value="APH"/>
    <property type="match status" value="1"/>
</dbReference>
<proteinExistence type="predicted"/>
<evidence type="ECO:0000313" key="3">
    <source>
        <dbReference type="Proteomes" id="UP001237780"/>
    </source>
</evidence>